<keyword evidence="1" id="KW-0812">Transmembrane</keyword>
<keyword evidence="1" id="KW-0472">Membrane</keyword>
<name>A0A1R3WHW0_9RHOB</name>
<accession>A0A1R3WHW0</accession>
<evidence type="ECO:0000313" key="2">
    <source>
        <dbReference type="EMBL" id="SIT77699.1"/>
    </source>
</evidence>
<gene>
    <name evidence="2" type="ORF">SAMN05421665_0624</name>
</gene>
<evidence type="ECO:0000313" key="3">
    <source>
        <dbReference type="Proteomes" id="UP000186997"/>
    </source>
</evidence>
<keyword evidence="1" id="KW-1133">Transmembrane helix</keyword>
<organism evidence="2 3">
    <name type="scientific">Yoonia rosea</name>
    <dbReference type="NCBI Taxonomy" id="287098"/>
    <lineage>
        <taxon>Bacteria</taxon>
        <taxon>Pseudomonadati</taxon>
        <taxon>Pseudomonadota</taxon>
        <taxon>Alphaproteobacteria</taxon>
        <taxon>Rhodobacterales</taxon>
        <taxon>Paracoccaceae</taxon>
        <taxon>Yoonia</taxon>
    </lineage>
</organism>
<protein>
    <submittedName>
        <fullName evidence="2">Uncharacterized protein</fullName>
    </submittedName>
</protein>
<feature type="transmembrane region" description="Helical" evidence="1">
    <location>
        <begin position="34"/>
        <end position="52"/>
    </location>
</feature>
<dbReference type="EMBL" id="FTPR01000001">
    <property type="protein sequence ID" value="SIT77699.1"/>
    <property type="molecule type" value="Genomic_DNA"/>
</dbReference>
<keyword evidence="3" id="KW-1185">Reference proteome</keyword>
<feature type="transmembrane region" description="Helical" evidence="1">
    <location>
        <begin position="58"/>
        <end position="83"/>
    </location>
</feature>
<feature type="transmembrane region" description="Helical" evidence="1">
    <location>
        <begin position="6"/>
        <end position="22"/>
    </location>
</feature>
<dbReference type="Proteomes" id="UP000186997">
    <property type="component" value="Unassembled WGS sequence"/>
</dbReference>
<reference evidence="3" key="1">
    <citation type="submission" date="2017-01" db="EMBL/GenBank/DDBJ databases">
        <authorList>
            <person name="Varghese N."/>
            <person name="Submissions S."/>
        </authorList>
    </citation>
    <scope>NUCLEOTIDE SEQUENCE [LARGE SCALE GENOMIC DNA]</scope>
    <source>
        <strain evidence="3">DSM 29591</strain>
    </source>
</reference>
<proteinExistence type="predicted"/>
<feature type="transmembrane region" description="Helical" evidence="1">
    <location>
        <begin position="95"/>
        <end position="115"/>
    </location>
</feature>
<sequence length="343" mass="38273">MYYLYYIIFLLAWIFGVTRRGDNSAKSKRVGFRVTTASLLAAVAFFVLISGIQMGGLIFAAIPLFILFPALAFGIGLAVSTIANDLASKNRTISAFAMGAISVIGPSFAILLFWWSQNTHEEQRQDDLAAFQAGDIVGQIGDQRVRFPASPQLETIHTCESYQRCYTKFLRSGDTLQDLAGFGAEEVVLMEIELIPVHRTCDGPTAPLNACLRQSKLQAWCETRAAFSESVWCQGKPRHRVVFSPMIEGNLQRFQDNNWLNAGEENLGMDYLGAPIEIECNTRRDESILSNPHFSRYCRLKFSVAAKVSATIFLDRFEPTEMKSQATTMLDYANAIWASVSQQ</sequence>
<dbReference type="AlphaFoldDB" id="A0A1R3WHW0"/>
<evidence type="ECO:0000256" key="1">
    <source>
        <dbReference type="SAM" id="Phobius"/>
    </source>
</evidence>